<dbReference type="EMBL" id="SRLO01000805">
    <property type="protein sequence ID" value="TNN46140.1"/>
    <property type="molecule type" value="Genomic_DNA"/>
</dbReference>
<sequence length="68" mass="7713">MQENNNNNNNNNNNFLFVFKAPTCSRTHTMVPRAGRVNDWRLNERQLNVTSDTLFCSTSSHAGSKAII</sequence>
<dbReference type="AlphaFoldDB" id="A0A4Z2FZ14"/>
<proteinExistence type="predicted"/>
<protein>
    <submittedName>
        <fullName evidence="1">Uncharacterized protein</fullName>
    </submittedName>
</protein>
<name>A0A4Z2FZ14_9TELE</name>
<accession>A0A4Z2FZ14</accession>
<gene>
    <name evidence="1" type="ORF">EYF80_043645</name>
</gene>
<organism evidence="1 2">
    <name type="scientific">Liparis tanakae</name>
    <name type="common">Tanaka's snailfish</name>
    <dbReference type="NCBI Taxonomy" id="230148"/>
    <lineage>
        <taxon>Eukaryota</taxon>
        <taxon>Metazoa</taxon>
        <taxon>Chordata</taxon>
        <taxon>Craniata</taxon>
        <taxon>Vertebrata</taxon>
        <taxon>Euteleostomi</taxon>
        <taxon>Actinopterygii</taxon>
        <taxon>Neopterygii</taxon>
        <taxon>Teleostei</taxon>
        <taxon>Neoteleostei</taxon>
        <taxon>Acanthomorphata</taxon>
        <taxon>Eupercaria</taxon>
        <taxon>Perciformes</taxon>
        <taxon>Cottioidei</taxon>
        <taxon>Cottales</taxon>
        <taxon>Liparidae</taxon>
        <taxon>Liparis</taxon>
    </lineage>
</organism>
<evidence type="ECO:0000313" key="1">
    <source>
        <dbReference type="EMBL" id="TNN46140.1"/>
    </source>
</evidence>
<evidence type="ECO:0000313" key="2">
    <source>
        <dbReference type="Proteomes" id="UP000314294"/>
    </source>
</evidence>
<dbReference type="Proteomes" id="UP000314294">
    <property type="component" value="Unassembled WGS sequence"/>
</dbReference>
<reference evidence="1 2" key="1">
    <citation type="submission" date="2019-03" db="EMBL/GenBank/DDBJ databases">
        <title>First draft genome of Liparis tanakae, snailfish: a comprehensive survey of snailfish specific genes.</title>
        <authorList>
            <person name="Kim W."/>
            <person name="Song I."/>
            <person name="Jeong J.-H."/>
            <person name="Kim D."/>
            <person name="Kim S."/>
            <person name="Ryu S."/>
            <person name="Song J.Y."/>
            <person name="Lee S.K."/>
        </authorList>
    </citation>
    <scope>NUCLEOTIDE SEQUENCE [LARGE SCALE GENOMIC DNA]</scope>
    <source>
        <tissue evidence="1">Muscle</tissue>
    </source>
</reference>
<comment type="caution">
    <text evidence="1">The sequence shown here is derived from an EMBL/GenBank/DDBJ whole genome shotgun (WGS) entry which is preliminary data.</text>
</comment>
<keyword evidence="2" id="KW-1185">Reference proteome</keyword>